<feature type="domain" description="N-acetyltransferase" evidence="1">
    <location>
        <begin position="1"/>
        <end position="167"/>
    </location>
</feature>
<evidence type="ECO:0000259" key="1">
    <source>
        <dbReference type="PROSITE" id="PS51186"/>
    </source>
</evidence>
<dbReference type="PANTHER" id="PTHR43441:SF2">
    <property type="entry name" value="FAMILY ACETYLTRANSFERASE, PUTATIVE (AFU_ORTHOLOGUE AFUA_7G00850)-RELATED"/>
    <property type="match status" value="1"/>
</dbReference>
<dbReference type="InterPro" id="IPR051908">
    <property type="entry name" value="Ribosomal_N-acetyltransferase"/>
</dbReference>
<dbReference type="EMBL" id="UOEH01000314">
    <property type="protein sequence ID" value="VAW00612.1"/>
    <property type="molecule type" value="Genomic_DNA"/>
</dbReference>
<reference evidence="2" key="1">
    <citation type="submission" date="2018-06" db="EMBL/GenBank/DDBJ databases">
        <authorList>
            <person name="Zhirakovskaya E."/>
        </authorList>
    </citation>
    <scope>NUCLEOTIDE SEQUENCE</scope>
</reference>
<feature type="non-terminal residue" evidence="2">
    <location>
        <position position="1"/>
    </location>
</feature>
<dbReference type="InterPro" id="IPR000182">
    <property type="entry name" value="GNAT_dom"/>
</dbReference>
<keyword evidence="2" id="KW-0808">Transferase</keyword>
<dbReference type="Gene3D" id="3.40.630.30">
    <property type="match status" value="1"/>
</dbReference>
<name>A0A3B0SDG0_9ZZZZ</name>
<dbReference type="SUPFAM" id="SSF55729">
    <property type="entry name" value="Acyl-CoA N-acyltransferases (Nat)"/>
    <property type="match status" value="1"/>
</dbReference>
<dbReference type="InterPro" id="IPR016181">
    <property type="entry name" value="Acyl_CoA_acyltransferase"/>
</dbReference>
<gene>
    <name evidence="2" type="ORF">MNBD_ALPHA05-677</name>
</gene>
<dbReference type="EC" id="2.3.1.128" evidence="2"/>
<dbReference type="GO" id="GO:0008999">
    <property type="term" value="F:protein-N-terminal-alanine acetyltransferase activity"/>
    <property type="evidence" value="ECO:0007669"/>
    <property type="project" value="TreeGrafter"/>
</dbReference>
<dbReference type="AlphaFoldDB" id="A0A3B0SDG0"/>
<dbReference type="PROSITE" id="PS51186">
    <property type="entry name" value="GNAT"/>
    <property type="match status" value="1"/>
</dbReference>
<evidence type="ECO:0000313" key="2">
    <source>
        <dbReference type="EMBL" id="VAW00612.1"/>
    </source>
</evidence>
<organism evidence="2">
    <name type="scientific">hydrothermal vent metagenome</name>
    <dbReference type="NCBI Taxonomy" id="652676"/>
    <lineage>
        <taxon>unclassified sequences</taxon>
        <taxon>metagenomes</taxon>
        <taxon>ecological metagenomes</taxon>
    </lineage>
</organism>
<dbReference type="PANTHER" id="PTHR43441">
    <property type="entry name" value="RIBOSOMAL-PROTEIN-SERINE ACETYLTRANSFERASE"/>
    <property type="match status" value="1"/>
</dbReference>
<dbReference type="Pfam" id="PF13302">
    <property type="entry name" value="Acetyltransf_3"/>
    <property type="match status" value="1"/>
</dbReference>
<protein>
    <submittedName>
        <fullName evidence="2">Ribosomal-protein-S5p-alanine acetyltransferase</fullName>
        <ecNumber evidence="2">2.3.1.128</ecNumber>
    </submittedName>
</protein>
<dbReference type="GO" id="GO:0005737">
    <property type="term" value="C:cytoplasm"/>
    <property type="evidence" value="ECO:0007669"/>
    <property type="project" value="TreeGrafter"/>
</dbReference>
<proteinExistence type="predicted"/>
<sequence>RAETGDFQAWASLRQESRRHLIAWEGDWAPEALQLAAFKRRLKLFAQERQRGRAISLLIFHRDSRALVGGITLTNIRYGAARAATLGYWIGAPHVRQGFGAAAVTALVGHGVDAIGLNRIEAACQEENAASRALLLKCGFALEGSARDYLRINDEWRDHDLFAITARDFRNREKLGSNLR</sequence>
<accession>A0A3B0SDG0</accession>
<dbReference type="GO" id="GO:1990189">
    <property type="term" value="F:protein N-terminal-serine acetyltransferase activity"/>
    <property type="evidence" value="ECO:0007669"/>
    <property type="project" value="TreeGrafter"/>
</dbReference>
<keyword evidence="2" id="KW-0012">Acyltransferase</keyword>